<dbReference type="EMBL" id="CP001700">
    <property type="protein sequence ID" value="ACU73709.1"/>
    <property type="molecule type" value="Genomic_DNA"/>
</dbReference>
<dbReference type="GO" id="GO:0043856">
    <property type="term" value="F:anti-sigma factor antagonist activity"/>
    <property type="evidence" value="ECO:0007669"/>
    <property type="project" value="InterPro"/>
</dbReference>
<reference evidence="4 5" key="1">
    <citation type="journal article" date="2009" name="Stand. Genomic Sci.">
        <title>Complete genome sequence of Catenulispora acidiphila type strain (ID 139908).</title>
        <authorList>
            <person name="Copeland A."/>
            <person name="Lapidus A."/>
            <person name="Glavina Del Rio T."/>
            <person name="Nolan M."/>
            <person name="Lucas S."/>
            <person name="Chen F."/>
            <person name="Tice H."/>
            <person name="Cheng J.F."/>
            <person name="Bruce D."/>
            <person name="Goodwin L."/>
            <person name="Pitluck S."/>
            <person name="Mikhailova N."/>
            <person name="Pati A."/>
            <person name="Ivanova N."/>
            <person name="Mavromatis K."/>
            <person name="Chen A."/>
            <person name="Palaniappan K."/>
            <person name="Chain P."/>
            <person name="Land M."/>
            <person name="Hauser L."/>
            <person name="Chang Y.J."/>
            <person name="Jeffries C.D."/>
            <person name="Chertkov O."/>
            <person name="Brettin T."/>
            <person name="Detter J.C."/>
            <person name="Han C."/>
            <person name="Ali Z."/>
            <person name="Tindall B.J."/>
            <person name="Goker M."/>
            <person name="Bristow J."/>
            <person name="Eisen J.A."/>
            <person name="Markowitz V."/>
            <person name="Hugenholtz P."/>
            <person name="Kyrpides N.C."/>
            <person name="Klenk H.P."/>
        </authorList>
    </citation>
    <scope>NUCLEOTIDE SEQUENCE [LARGE SCALE GENOMIC DNA]</scope>
    <source>
        <strain evidence="5">DSM 44928 / JCM 14897 / NBRC 102108 / NRRL B-24433 / ID139908</strain>
    </source>
</reference>
<evidence type="ECO:0000259" key="3">
    <source>
        <dbReference type="PROSITE" id="PS50801"/>
    </source>
</evidence>
<gene>
    <name evidence="4" type="ordered locus">Caci_4848</name>
</gene>
<dbReference type="OrthoDB" id="5471473at2"/>
<evidence type="ECO:0000313" key="5">
    <source>
        <dbReference type="Proteomes" id="UP000000851"/>
    </source>
</evidence>
<accession>C7Q1I0</accession>
<dbReference type="InterPro" id="IPR036513">
    <property type="entry name" value="STAS_dom_sf"/>
</dbReference>
<protein>
    <recommendedName>
        <fullName evidence="2">Anti-sigma factor antagonist</fullName>
    </recommendedName>
</protein>
<dbReference type="HOGENOM" id="CLU_115403_3_2_11"/>
<evidence type="ECO:0000256" key="1">
    <source>
        <dbReference type="ARBA" id="ARBA00009013"/>
    </source>
</evidence>
<dbReference type="SUPFAM" id="SSF52091">
    <property type="entry name" value="SpoIIaa-like"/>
    <property type="match status" value="1"/>
</dbReference>
<sequence length="118" mass="12562">MEFSYAAKQAAGRVVVTLAGDVDLAAFRRFEAGLAQSWDGSTNLTIDCSAVTFLDSMGLRVLVRARQRAADHDRDVTLAAPSRPVLRVLQLAEVTSLFPIDDRTADVVAGEAPSGSPT</sequence>
<dbReference type="Proteomes" id="UP000000851">
    <property type="component" value="Chromosome"/>
</dbReference>
<dbReference type="Pfam" id="PF01740">
    <property type="entry name" value="STAS"/>
    <property type="match status" value="1"/>
</dbReference>
<name>C7Q1I0_CATAD</name>
<dbReference type="NCBIfam" id="TIGR00377">
    <property type="entry name" value="ant_ant_sig"/>
    <property type="match status" value="1"/>
</dbReference>
<dbReference type="eggNOG" id="COG1366">
    <property type="taxonomic scope" value="Bacteria"/>
</dbReference>
<dbReference type="InterPro" id="IPR002645">
    <property type="entry name" value="STAS_dom"/>
</dbReference>
<dbReference type="Gene3D" id="3.30.750.24">
    <property type="entry name" value="STAS domain"/>
    <property type="match status" value="1"/>
</dbReference>
<evidence type="ECO:0000313" key="4">
    <source>
        <dbReference type="EMBL" id="ACU73709.1"/>
    </source>
</evidence>
<dbReference type="InterPro" id="IPR003658">
    <property type="entry name" value="Anti-sigma_ant"/>
</dbReference>
<dbReference type="STRING" id="479433.Caci_4848"/>
<keyword evidence="5" id="KW-1185">Reference proteome</keyword>
<proteinExistence type="inferred from homology"/>
<dbReference type="InParanoid" id="C7Q1I0"/>
<dbReference type="AlphaFoldDB" id="C7Q1I0"/>
<dbReference type="RefSeq" id="WP_015793438.1">
    <property type="nucleotide sequence ID" value="NC_013131.1"/>
</dbReference>
<organism evidence="4 5">
    <name type="scientific">Catenulispora acidiphila (strain DSM 44928 / JCM 14897 / NBRC 102108 / NRRL B-24433 / ID139908)</name>
    <dbReference type="NCBI Taxonomy" id="479433"/>
    <lineage>
        <taxon>Bacteria</taxon>
        <taxon>Bacillati</taxon>
        <taxon>Actinomycetota</taxon>
        <taxon>Actinomycetes</taxon>
        <taxon>Catenulisporales</taxon>
        <taxon>Catenulisporaceae</taxon>
        <taxon>Catenulispora</taxon>
    </lineage>
</organism>
<dbReference type="CDD" id="cd07043">
    <property type="entry name" value="STAS_anti-anti-sigma_factors"/>
    <property type="match status" value="1"/>
</dbReference>
<comment type="similarity">
    <text evidence="1 2">Belongs to the anti-sigma-factor antagonist family.</text>
</comment>
<dbReference type="PANTHER" id="PTHR33495:SF2">
    <property type="entry name" value="ANTI-SIGMA FACTOR ANTAGONIST TM_1081-RELATED"/>
    <property type="match status" value="1"/>
</dbReference>
<dbReference type="KEGG" id="cai:Caci_4848"/>
<evidence type="ECO:0000256" key="2">
    <source>
        <dbReference type="RuleBase" id="RU003749"/>
    </source>
</evidence>
<dbReference type="PANTHER" id="PTHR33495">
    <property type="entry name" value="ANTI-SIGMA FACTOR ANTAGONIST TM_1081-RELATED-RELATED"/>
    <property type="match status" value="1"/>
</dbReference>
<dbReference type="PROSITE" id="PS50801">
    <property type="entry name" value="STAS"/>
    <property type="match status" value="1"/>
</dbReference>
<feature type="domain" description="STAS" evidence="3">
    <location>
        <begin position="3"/>
        <end position="111"/>
    </location>
</feature>